<feature type="domain" description="Gfo/Idh/MocA-like oxidoreductase N-terminal" evidence="1">
    <location>
        <begin position="1"/>
        <end position="106"/>
    </location>
</feature>
<evidence type="ECO:0000313" key="4">
    <source>
        <dbReference type="Proteomes" id="UP001304650"/>
    </source>
</evidence>
<dbReference type="InterPro" id="IPR000683">
    <property type="entry name" value="Gfo/Idh/MocA-like_OxRdtase_N"/>
</dbReference>
<dbReference type="PANTHER" id="PTHR43377:SF2">
    <property type="entry name" value="BINDING ROSSMANN FOLD OXIDOREDUCTASE, PUTATIVE (AFU_ORTHOLOGUE AFUA_4G00560)-RELATED"/>
    <property type="match status" value="1"/>
</dbReference>
<dbReference type="GO" id="GO:0000166">
    <property type="term" value="F:nucleotide binding"/>
    <property type="evidence" value="ECO:0007669"/>
    <property type="project" value="InterPro"/>
</dbReference>
<gene>
    <name evidence="3" type="ORF">MJB10_15940</name>
</gene>
<dbReference type="InterPro" id="IPR036291">
    <property type="entry name" value="NAD(P)-bd_dom_sf"/>
</dbReference>
<dbReference type="InterPro" id="IPR051450">
    <property type="entry name" value="Gfo/Idh/MocA_Oxidoreductases"/>
</dbReference>
<dbReference type="AlphaFoldDB" id="A0AA96LL55"/>
<proteinExistence type="predicted"/>
<dbReference type="RefSeq" id="WP_314796196.1">
    <property type="nucleotide sequence ID" value="NZ_CP130319.1"/>
</dbReference>
<reference evidence="3" key="1">
    <citation type="submission" date="2022-02" db="EMBL/GenBank/DDBJ databases">
        <title>Paenibacillus sp. MBLB1832 Whole Genome Shotgun Sequencing.</title>
        <authorList>
            <person name="Hwang C.Y."/>
            <person name="Cho E.-S."/>
            <person name="Seo M.-J."/>
        </authorList>
    </citation>
    <scope>NUCLEOTIDE SEQUENCE</scope>
    <source>
        <strain evidence="3">MBLB1832</strain>
    </source>
</reference>
<dbReference type="InterPro" id="IPR055170">
    <property type="entry name" value="GFO_IDH_MocA-like_dom"/>
</dbReference>
<dbReference type="Gene3D" id="3.30.360.10">
    <property type="entry name" value="Dihydrodipicolinate Reductase, domain 2"/>
    <property type="match status" value="1"/>
</dbReference>
<accession>A0AA96LL55</accession>
<dbReference type="Pfam" id="PF22725">
    <property type="entry name" value="GFO_IDH_MocA_C3"/>
    <property type="match status" value="1"/>
</dbReference>
<keyword evidence="4" id="KW-1185">Reference proteome</keyword>
<name>A0AA96LL55_9BACL</name>
<evidence type="ECO:0000259" key="2">
    <source>
        <dbReference type="Pfam" id="PF22725"/>
    </source>
</evidence>
<dbReference type="Gene3D" id="3.40.50.720">
    <property type="entry name" value="NAD(P)-binding Rossmann-like Domain"/>
    <property type="match status" value="1"/>
</dbReference>
<organism evidence="3 4">
    <name type="scientific">Paenibacillus roseopurpureus</name>
    <dbReference type="NCBI Taxonomy" id="2918901"/>
    <lineage>
        <taxon>Bacteria</taxon>
        <taxon>Bacillati</taxon>
        <taxon>Bacillota</taxon>
        <taxon>Bacilli</taxon>
        <taxon>Bacillales</taxon>
        <taxon>Paenibacillaceae</taxon>
        <taxon>Paenibacillus</taxon>
    </lineage>
</organism>
<evidence type="ECO:0000259" key="1">
    <source>
        <dbReference type="Pfam" id="PF01408"/>
    </source>
</evidence>
<dbReference type="PANTHER" id="PTHR43377">
    <property type="entry name" value="BILIVERDIN REDUCTASE A"/>
    <property type="match status" value="1"/>
</dbReference>
<protein>
    <submittedName>
        <fullName evidence="3">Gfo/Idh/MocA family oxidoreductase</fullName>
    </submittedName>
</protein>
<feature type="domain" description="GFO/IDH/MocA-like oxidoreductase" evidence="2">
    <location>
        <begin position="133"/>
        <end position="294"/>
    </location>
</feature>
<dbReference type="Pfam" id="PF01408">
    <property type="entry name" value="GFO_IDH_MocA"/>
    <property type="match status" value="1"/>
</dbReference>
<dbReference type="KEGG" id="proo:MJB10_15940"/>
<evidence type="ECO:0000313" key="3">
    <source>
        <dbReference type="EMBL" id="WNR42611.1"/>
    </source>
</evidence>
<dbReference type="EMBL" id="CP130319">
    <property type="protein sequence ID" value="WNR42611.1"/>
    <property type="molecule type" value="Genomic_DNA"/>
</dbReference>
<sequence>MKIGVIGYGKRIETVIHEVMKADTGCQVAAIVDIRKDAIKDQLEAKGWDHVHYYDTPEQMLETEQLDGAMIGTRCNLHATMGAKVLQHNLPLYIEKPVATNFEDLLLLKSSYEASTSPAVVSFPLRVTSIVELVKEIVQSGKIGTVEHVQAINNVPYGRVYFQSWYRNEEETGGLFLQKATHDLDYIQAILGQRPVSVCAMTSKQIFKGTKSAGLKCVDCEDNRTCLESTVSAKEPLDPTWQYCCYAEDTGNEDSGSALFRYESGMHMSYTQNFFIRRGAAARGARFMGYKGTVDFDFYSGQVKVHMHHTGRVETYELEAGDNHFGGDEKLASNFAAIMRGTASSISTLDDGLMSALMCMKAQESARTGTFQNLSW</sequence>
<dbReference type="SUPFAM" id="SSF51735">
    <property type="entry name" value="NAD(P)-binding Rossmann-fold domains"/>
    <property type="match status" value="1"/>
</dbReference>
<dbReference type="SUPFAM" id="SSF55347">
    <property type="entry name" value="Glyceraldehyde-3-phosphate dehydrogenase-like, C-terminal domain"/>
    <property type="match status" value="1"/>
</dbReference>
<dbReference type="Proteomes" id="UP001304650">
    <property type="component" value="Chromosome"/>
</dbReference>